<dbReference type="OrthoDB" id="5360893at2759"/>
<keyword evidence="2" id="KW-1185">Reference proteome</keyword>
<comment type="caution">
    <text evidence="1">The sequence shown here is derived from an EMBL/GenBank/DDBJ whole genome shotgun (WGS) entry which is preliminary data.</text>
</comment>
<dbReference type="PANTHER" id="PTHR12110:SF57">
    <property type="entry name" value="DIOXYGENASE, PUTATIVE-RELATED"/>
    <property type="match status" value="1"/>
</dbReference>
<name>A0A0N1J2L1_FUSLA</name>
<evidence type="ECO:0000313" key="1">
    <source>
        <dbReference type="EMBL" id="KPA39727.1"/>
    </source>
</evidence>
<dbReference type="Gene3D" id="3.20.20.150">
    <property type="entry name" value="Divalent-metal-dependent TIM barrel enzymes"/>
    <property type="match status" value="1"/>
</dbReference>
<dbReference type="AlphaFoldDB" id="A0A0N1J2L1"/>
<dbReference type="SUPFAM" id="SSF51658">
    <property type="entry name" value="Xylose isomerase-like"/>
    <property type="match status" value="1"/>
</dbReference>
<proteinExistence type="predicted"/>
<dbReference type="EMBL" id="JXCE01000175">
    <property type="protein sequence ID" value="KPA39727.1"/>
    <property type="molecule type" value="Genomic_DNA"/>
</dbReference>
<gene>
    <name evidence="1" type="ORF">FLAG1_07419</name>
</gene>
<accession>A0A0N1J2L1</accession>
<evidence type="ECO:0000313" key="2">
    <source>
        <dbReference type="Proteomes" id="UP000037904"/>
    </source>
</evidence>
<sequence length="131" mass="15271">MTPNADQDMKESLERLVRDVTLDKVFYIQVVDAERMESPLVKGHPFHVDGNPARMNWSRNARAFLYEEDRGAYLPVEKIVKVLIQDMGYKGYISMELFSRTMSEEGKDVPQTHAERGIRAWNKLVERLELK</sequence>
<dbReference type="InterPro" id="IPR050312">
    <property type="entry name" value="IolE/XylAMocC-like"/>
</dbReference>
<dbReference type="PANTHER" id="PTHR12110">
    <property type="entry name" value="HYDROXYPYRUVATE ISOMERASE"/>
    <property type="match status" value="1"/>
</dbReference>
<dbReference type="InterPro" id="IPR036237">
    <property type="entry name" value="Xyl_isomerase-like_sf"/>
</dbReference>
<dbReference type="Proteomes" id="UP000037904">
    <property type="component" value="Unassembled WGS sequence"/>
</dbReference>
<reference evidence="1 2" key="1">
    <citation type="submission" date="2015-04" db="EMBL/GenBank/DDBJ databases">
        <title>The draft genome sequence of Fusarium langsethiae, a T-2/HT-2 mycotoxin producer.</title>
        <authorList>
            <person name="Lysoe E."/>
            <person name="Divon H.H."/>
            <person name="Terzi V."/>
            <person name="Orru L."/>
            <person name="Lamontanara A."/>
            <person name="Kolseth A.-K."/>
            <person name="Frandsen R.J."/>
            <person name="Nielsen K."/>
            <person name="Thrane U."/>
        </authorList>
    </citation>
    <scope>NUCLEOTIDE SEQUENCE [LARGE SCALE GENOMIC DNA]</scope>
    <source>
        <strain evidence="1 2">Fl201059</strain>
    </source>
</reference>
<organism evidence="1 2">
    <name type="scientific">Fusarium langsethiae</name>
    <dbReference type="NCBI Taxonomy" id="179993"/>
    <lineage>
        <taxon>Eukaryota</taxon>
        <taxon>Fungi</taxon>
        <taxon>Dikarya</taxon>
        <taxon>Ascomycota</taxon>
        <taxon>Pezizomycotina</taxon>
        <taxon>Sordariomycetes</taxon>
        <taxon>Hypocreomycetidae</taxon>
        <taxon>Hypocreales</taxon>
        <taxon>Nectriaceae</taxon>
        <taxon>Fusarium</taxon>
    </lineage>
</organism>
<protein>
    <submittedName>
        <fullName evidence="1">3-dehydroshikimate dehydratase</fullName>
    </submittedName>
</protein>